<accession>A0ABP5EZ11</accession>
<dbReference type="RefSeq" id="WP_344309549.1">
    <property type="nucleotide sequence ID" value="NZ_BAAANO010000020.1"/>
</dbReference>
<dbReference type="PANTHER" id="PTHR33376">
    <property type="match status" value="1"/>
</dbReference>
<organism evidence="5 6">
    <name type="scientific">Brevibacterium samyangense</name>
    <dbReference type="NCBI Taxonomy" id="366888"/>
    <lineage>
        <taxon>Bacteria</taxon>
        <taxon>Bacillati</taxon>
        <taxon>Actinomycetota</taxon>
        <taxon>Actinomycetes</taxon>
        <taxon>Micrococcales</taxon>
        <taxon>Brevibacteriaceae</taxon>
        <taxon>Brevibacterium</taxon>
    </lineage>
</organism>
<reference evidence="6" key="1">
    <citation type="journal article" date="2019" name="Int. J. Syst. Evol. Microbiol.">
        <title>The Global Catalogue of Microorganisms (GCM) 10K type strain sequencing project: providing services to taxonomists for standard genome sequencing and annotation.</title>
        <authorList>
            <consortium name="The Broad Institute Genomics Platform"/>
            <consortium name="The Broad Institute Genome Sequencing Center for Infectious Disease"/>
            <person name="Wu L."/>
            <person name="Ma J."/>
        </authorList>
    </citation>
    <scope>NUCLEOTIDE SEQUENCE [LARGE SCALE GENOMIC DNA]</scope>
    <source>
        <strain evidence="6">JCM 14546</strain>
    </source>
</reference>
<dbReference type="PROSITE" id="PS51257">
    <property type="entry name" value="PROKAR_LIPOPROTEIN"/>
    <property type="match status" value="1"/>
</dbReference>
<evidence type="ECO:0000256" key="2">
    <source>
        <dbReference type="ARBA" id="ARBA00022448"/>
    </source>
</evidence>
<keyword evidence="2" id="KW-0813">Transport</keyword>
<comment type="caution">
    <text evidence="5">The sequence shown here is derived from an EMBL/GenBank/DDBJ whole genome shotgun (WGS) entry which is preliminary data.</text>
</comment>
<evidence type="ECO:0008006" key="7">
    <source>
        <dbReference type="Google" id="ProtNLM"/>
    </source>
</evidence>
<name>A0ABP5EZ11_9MICO</name>
<dbReference type="Pfam" id="PF03480">
    <property type="entry name" value="DctP"/>
    <property type="match status" value="1"/>
</dbReference>
<dbReference type="PANTHER" id="PTHR33376:SF7">
    <property type="entry name" value="C4-DICARBOXYLATE-BINDING PROTEIN DCTB"/>
    <property type="match status" value="1"/>
</dbReference>
<sequence>MTVPSRSLPLLVAASAAGALTLSACAGSAGGAGGSGSGGGEGFAYGAPQEEVDAALADLEPVTLTYQPSAASPTSVMADSAHAYKEMVEERSGGKITIELVWGQAIAGYTDVPDALADGRLDLSYALPIYMPGEFPSFDAAATSMSGLPISPVVGEMVSSAVSAEIGWSAENLLAEYEAEGVVPFSPVVASGAYYSVCTQPGTDAGFLQGKQVRVASTAHHEVANALGASPVSMEYVEVFEALQRGTIDCTFAQLISSAESGVLEVAPHVGYTSDADSMSSRAVGAELAGSSYQALPLAYQQILFDSAGVARAAAGTTSVVNGTAMAIEQAKGAGGGAVPFDEDVNATIAEANGALREKVVAEGLLGDDIGTRVDEAGAKWAARAEELGYTDGGTIEDVDEWWTPEDVDFTPWAEALYEELYIPHRPA</sequence>
<dbReference type="Proteomes" id="UP001500755">
    <property type="component" value="Unassembled WGS sequence"/>
</dbReference>
<evidence type="ECO:0000313" key="5">
    <source>
        <dbReference type="EMBL" id="GAA2010086.1"/>
    </source>
</evidence>
<feature type="signal peptide" evidence="4">
    <location>
        <begin position="1"/>
        <end position="26"/>
    </location>
</feature>
<evidence type="ECO:0000256" key="3">
    <source>
        <dbReference type="ARBA" id="ARBA00022729"/>
    </source>
</evidence>
<dbReference type="Gene3D" id="3.40.190.170">
    <property type="entry name" value="Bacterial extracellular solute-binding protein, family 7"/>
    <property type="match status" value="1"/>
</dbReference>
<protein>
    <recommendedName>
        <fullName evidence="7">TRAP-type C4-dicarboxylate transport system, substrate-binding protein</fullName>
    </recommendedName>
</protein>
<evidence type="ECO:0000313" key="6">
    <source>
        <dbReference type="Proteomes" id="UP001500755"/>
    </source>
</evidence>
<keyword evidence="3 4" id="KW-0732">Signal</keyword>
<evidence type="ECO:0000256" key="1">
    <source>
        <dbReference type="ARBA" id="ARBA00009023"/>
    </source>
</evidence>
<keyword evidence="6" id="KW-1185">Reference proteome</keyword>
<dbReference type="InterPro" id="IPR038404">
    <property type="entry name" value="TRAP_DctP_sf"/>
</dbReference>
<proteinExistence type="inferred from homology"/>
<evidence type="ECO:0000256" key="4">
    <source>
        <dbReference type="SAM" id="SignalP"/>
    </source>
</evidence>
<dbReference type="InterPro" id="IPR018389">
    <property type="entry name" value="DctP_fam"/>
</dbReference>
<feature type="chain" id="PRO_5047440535" description="TRAP-type C4-dicarboxylate transport system, substrate-binding protein" evidence="4">
    <location>
        <begin position="27"/>
        <end position="428"/>
    </location>
</feature>
<gene>
    <name evidence="5" type="ORF">GCM10009755_21360</name>
</gene>
<comment type="similarity">
    <text evidence="1">Belongs to the bacterial solute-binding protein 7 family.</text>
</comment>
<dbReference type="EMBL" id="BAAANO010000020">
    <property type="protein sequence ID" value="GAA2010086.1"/>
    <property type="molecule type" value="Genomic_DNA"/>
</dbReference>